<keyword evidence="1" id="KW-0812">Transmembrane</keyword>
<dbReference type="eggNOG" id="ENOG50335ZA">
    <property type="taxonomic scope" value="Bacteria"/>
</dbReference>
<sequence>MEKERMRWFVGIPVLTNPLILRDVLVLTALAWAGTVAAIVAFQWFFGGSVRPEHFLGAAIYASYLAVMIVGLFVLIGIAFIGKFGALYKLDEDGLYVEQFRGTLERTGTGSGIGYPVRLVGQTHKSSVRVIGWEKIAGCRLLENRNVVLLLGSRGILTKLYCPDRETAQAAAKVIGSRTKTEA</sequence>
<evidence type="ECO:0000256" key="1">
    <source>
        <dbReference type="SAM" id="Phobius"/>
    </source>
</evidence>
<dbReference type="OrthoDB" id="5564at2"/>
<name>H0UKY6_9BACT</name>
<evidence type="ECO:0000313" key="3">
    <source>
        <dbReference type="Proteomes" id="UP000003806"/>
    </source>
</evidence>
<gene>
    <name evidence="2" type="ORF">JonanDRAFT_0972</name>
</gene>
<protein>
    <submittedName>
        <fullName evidence="2">Uncharacterized protein</fullName>
    </submittedName>
</protein>
<dbReference type="AlphaFoldDB" id="H0UKY6"/>
<accession>H0UKY6</accession>
<keyword evidence="1" id="KW-1133">Transmembrane helix</keyword>
<dbReference type="RefSeq" id="WP_008523006.1">
    <property type="nucleotide sequence ID" value="NZ_CM001376.1"/>
</dbReference>
<dbReference type="EMBL" id="CM001376">
    <property type="protein sequence ID" value="EHM13345.1"/>
    <property type="molecule type" value="Genomic_DNA"/>
</dbReference>
<evidence type="ECO:0000313" key="2">
    <source>
        <dbReference type="EMBL" id="EHM13345.1"/>
    </source>
</evidence>
<feature type="transmembrane region" description="Helical" evidence="1">
    <location>
        <begin position="58"/>
        <end position="81"/>
    </location>
</feature>
<keyword evidence="1" id="KW-0472">Membrane</keyword>
<dbReference type="Proteomes" id="UP000003806">
    <property type="component" value="Chromosome"/>
</dbReference>
<proteinExistence type="predicted"/>
<reference evidence="2 3" key="1">
    <citation type="submission" date="2011-11" db="EMBL/GenBank/DDBJ databases">
        <title>The Noncontiguous Finished genome of Jonquetella anthropi DSM 22815.</title>
        <authorList>
            <consortium name="US DOE Joint Genome Institute (JGI-PGF)"/>
            <person name="Lucas S."/>
            <person name="Copeland A."/>
            <person name="Lapidus A."/>
            <person name="Glavina del Rio T."/>
            <person name="Dalin E."/>
            <person name="Tice H."/>
            <person name="Bruce D."/>
            <person name="Goodwin L."/>
            <person name="Pitluck S."/>
            <person name="Peters L."/>
            <person name="Mikhailova N."/>
            <person name="Held B."/>
            <person name="Kyrpides N."/>
            <person name="Mavromatis K."/>
            <person name="Ivanova N."/>
            <person name="Markowitz V."/>
            <person name="Cheng J.-F."/>
            <person name="Hugenholtz P."/>
            <person name="Woyke T."/>
            <person name="Wu D."/>
            <person name="Gronow S."/>
            <person name="Wellnitz S."/>
            <person name="Brambilla E."/>
            <person name="Klenk H.-P."/>
            <person name="Eisen J.A."/>
        </authorList>
    </citation>
    <scope>NUCLEOTIDE SEQUENCE [LARGE SCALE GENOMIC DNA]</scope>
    <source>
        <strain evidence="2 3">DSM 22815</strain>
    </source>
</reference>
<dbReference type="STRING" id="885272.JonanDRAFT_0972"/>
<organism evidence="2 3">
    <name type="scientific">Jonquetella anthropi DSM 22815</name>
    <dbReference type="NCBI Taxonomy" id="885272"/>
    <lineage>
        <taxon>Bacteria</taxon>
        <taxon>Thermotogati</taxon>
        <taxon>Synergistota</taxon>
        <taxon>Synergistia</taxon>
        <taxon>Synergistales</taxon>
        <taxon>Dethiosulfovibrionaceae</taxon>
        <taxon>Jonquetella</taxon>
    </lineage>
</organism>
<keyword evidence="3" id="KW-1185">Reference proteome</keyword>
<feature type="transmembrane region" description="Helical" evidence="1">
    <location>
        <begin position="20"/>
        <end position="46"/>
    </location>
</feature>
<dbReference type="HOGENOM" id="CLU_1394559_0_0_0"/>